<evidence type="ECO:0000313" key="2">
    <source>
        <dbReference type="EMBL" id="KFG29255.1"/>
    </source>
</evidence>
<dbReference type="Proteomes" id="UP000028828">
    <property type="component" value="Unassembled WGS sequence"/>
</dbReference>
<evidence type="ECO:0008006" key="4">
    <source>
        <dbReference type="Google" id="ProtNLM"/>
    </source>
</evidence>
<feature type="chain" id="PRO_5001807911" description="Transmembrane protein" evidence="1">
    <location>
        <begin position="47"/>
        <end position="416"/>
    </location>
</feature>
<evidence type="ECO:0000256" key="1">
    <source>
        <dbReference type="SAM" id="SignalP"/>
    </source>
</evidence>
<sequence length="416" mass="45507">MAGSSSQPLDAHVYVPRSGFFSRVLVRSLLTLVTLLVCLTPSPSDAAGNAAPQEAEYMSRSELAAGTGLRIPPSTNPQFGQRCEAFRGPDPFWSSPPVGSHQYWQLSVSPPRTNPPLADLRSYSTVGMYEATPQVSLFPPAEGLSGTERVRAPVLQPAPWLQLRADSTKVPIKQISKFPQVEQAAETIIMWCLREAVNRSGGEGSDPARLAAAVQILRESVDLRELLRQNSQEALPAFSALFATVAKELPGLDVRMFRFWVLAANSKAHENEPEDMYVASMEQARWTLANALVRTALHLEEETVDEKLVDCDHLTFTAYSAKLQKLFPSKETKVRFCSISVSGWILYAAHRFLEAAKAATESGDSQAAAAVLSIQESVRKCQGTQNDVKTLWPVFEQYRSAALSGPPAETTATQES</sequence>
<keyword evidence="1" id="KW-0732">Signal</keyword>
<dbReference type="VEuPathDB" id="ToxoDB:TGP89_209170"/>
<dbReference type="EMBL" id="AEYI02002194">
    <property type="protein sequence ID" value="KFG29255.1"/>
    <property type="molecule type" value="Genomic_DNA"/>
</dbReference>
<dbReference type="OrthoDB" id="329988at2759"/>
<organism evidence="2 3">
    <name type="scientific">Toxoplasma gondii p89</name>
    <dbReference type="NCBI Taxonomy" id="943119"/>
    <lineage>
        <taxon>Eukaryota</taxon>
        <taxon>Sar</taxon>
        <taxon>Alveolata</taxon>
        <taxon>Apicomplexa</taxon>
        <taxon>Conoidasida</taxon>
        <taxon>Coccidia</taxon>
        <taxon>Eucoccidiorida</taxon>
        <taxon>Eimeriorina</taxon>
        <taxon>Sarcocystidae</taxon>
        <taxon>Toxoplasma</taxon>
    </lineage>
</organism>
<accession>A0A086JAT7</accession>
<proteinExistence type="predicted"/>
<evidence type="ECO:0000313" key="3">
    <source>
        <dbReference type="Proteomes" id="UP000028828"/>
    </source>
</evidence>
<protein>
    <recommendedName>
        <fullName evidence="4">Transmembrane protein</fullName>
    </recommendedName>
</protein>
<reference evidence="2 3" key="1">
    <citation type="submission" date="2014-03" db="EMBL/GenBank/DDBJ databases">
        <authorList>
            <person name="Sibley D."/>
            <person name="Venepally P."/>
            <person name="Karamycheva S."/>
            <person name="Hadjithomas M."/>
            <person name="Khan A."/>
            <person name="Brunk B."/>
            <person name="Roos D."/>
            <person name="Caler E."/>
            <person name="Lorenzi H."/>
        </authorList>
    </citation>
    <scope>NUCLEOTIDE SEQUENCE [LARGE SCALE GENOMIC DNA]</scope>
    <source>
        <strain evidence="3">p89</strain>
    </source>
</reference>
<name>A0A086JAT7_TOXGO</name>
<feature type="signal peptide" evidence="1">
    <location>
        <begin position="1"/>
        <end position="46"/>
    </location>
</feature>
<comment type="caution">
    <text evidence="2">The sequence shown here is derived from an EMBL/GenBank/DDBJ whole genome shotgun (WGS) entry which is preliminary data.</text>
</comment>
<dbReference type="AlphaFoldDB" id="A0A086JAT7"/>
<gene>
    <name evidence="2" type="ORF">TGP89_209170</name>
</gene>